<reference evidence="3 4" key="1">
    <citation type="submission" date="2013-07" db="EMBL/GenBank/DDBJ databases">
        <title>Completed genome of Sphingomonas sanxanigenens NX02.</title>
        <authorList>
            <person name="Ma T."/>
            <person name="Huang H."/>
            <person name="Wu M."/>
            <person name="Li X."/>
            <person name="Li G."/>
        </authorList>
    </citation>
    <scope>NUCLEOTIDE SEQUENCE [LARGE SCALE GENOMIC DNA]</scope>
    <source>
        <strain evidence="3 4">NX02</strain>
    </source>
</reference>
<dbReference type="HOGENOM" id="CLU_057596_1_0_5"/>
<dbReference type="PANTHER" id="PTHR30327">
    <property type="entry name" value="UNCHARACTERIZED PROTEIN YQGE"/>
    <property type="match status" value="1"/>
</dbReference>
<dbReference type="Pfam" id="PF02622">
    <property type="entry name" value="DUF179"/>
    <property type="match status" value="1"/>
</dbReference>
<dbReference type="PATRIC" id="fig|1123269.5.peg.2631"/>
<comment type="similarity">
    <text evidence="1 2">Belongs to the UPF0301 (AlgH) family.</text>
</comment>
<evidence type="ECO:0000256" key="1">
    <source>
        <dbReference type="ARBA" id="ARBA00009600"/>
    </source>
</evidence>
<dbReference type="InterPro" id="IPR003774">
    <property type="entry name" value="AlgH-like"/>
</dbReference>
<dbReference type="GO" id="GO:0005829">
    <property type="term" value="C:cytosol"/>
    <property type="evidence" value="ECO:0007669"/>
    <property type="project" value="TreeGrafter"/>
</dbReference>
<name>W0AFE3_9SPHN</name>
<dbReference type="PANTHER" id="PTHR30327:SF1">
    <property type="entry name" value="UPF0301 PROTEIN YQGE"/>
    <property type="match status" value="1"/>
</dbReference>
<protein>
    <recommendedName>
        <fullName evidence="2">UPF0301 protein NX02_13510</fullName>
    </recommendedName>
</protein>
<accession>W0AFE3</accession>
<dbReference type="AlphaFoldDB" id="W0AFE3"/>
<dbReference type="KEGG" id="ssan:NX02_13510"/>
<dbReference type="Proteomes" id="UP000018851">
    <property type="component" value="Chromosome"/>
</dbReference>
<organism evidence="3 4">
    <name type="scientific">Sphingomonas sanxanigenens DSM 19645 = NX02</name>
    <dbReference type="NCBI Taxonomy" id="1123269"/>
    <lineage>
        <taxon>Bacteria</taxon>
        <taxon>Pseudomonadati</taxon>
        <taxon>Pseudomonadota</taxon>
        <taxon>Alphaproteobacteria</taxon>
        <taxon>Sphingomonadales</taxon>
        <taxon>Sphingomonadaceae</taxon>
        <taxon>Sphingomonas</taxon>
    </lineage>
</organism>
<dbReference type="eggNOG" id="COG1678">
    <property type="taxonomic scope" value="Bacteria"/>
</dbReference>
<dbReference type="EMBL" id="CP006644">
    <property type="protein sequence ID" value="AHE54395.1"/>
    <property type="molecule type" value="Genomic_DNA"/>
</dbReference>
<evidence type="ECO:0000313" key="3">
    <source>
        <dbReference type="EMBL" id="AHE54395.1"/>
    </source>
</evidence>
<gene>
    <name evidence="3" type="ORF">NX02_13510</name>
</gene>
<evidence type="ECO:0000256" key="2">
    <source>
        <dbReference type="HAMAP-Rule" id="MF_00758"/>
    </source>
</evidence>
<dbReference type="SUPFAM" id="SSF143456">
    <property type="entry name" value="VC0467-like"/>
    <property type="match status" value="1"/>
</dbReference>
<proteinExistence type="inferred from homology"/>
<dbReference type="HAMAP" id="MF_00758">
    <property type="entry name" value="UPF0301"/>
    <property type="match status" value="1"/>
</dbReference>
<evidence type="ECO:0000313" key="4">
    <source>
        <dbReference type="Proteomes" id="UP000018851"/>
    </source>
</evidence>
<keyword evidence="4" id="KW-1185">Reference proteome</keyword>
<sequence length="180" mass="19165">MTGQFLLAMPGIGDPRFEHSVIAMCAHDEKGALGIGIGHRVEGVGLHLLLNQFEIATDGVPDAPVHAGGPVEPQRGFVIHSRDWSGSESIDVAGRWALTATVDALRAIASGSGPSKWIVALGYAGWGEGQLDEEMRRHGWFVTPGTESLLWETRPEARWREGFSSAGIDSRLLAASAGQA</sequence>
<dbReference type="STRING" id="1123269.NX02_13510"/>
<dbReference type="Gene3D" id="3.40.1740.10">
    <property type="entry name" value="VC0467-like"/>
    <property type="match status" value="1"/>
</dbReference>